<dbReference type="PANTHER" id="PTHR48463:SF1">
    <property type="entry name" value="DUF223 DOMAIN-CONTAINING PROTEIN"/>
    <property type="match status" value="1"/>
</dbReference>
<organism evidence="1 2">
    <name type="scientific">Lactuca virosa</name>
    <dbReference type="NCBI Taxonomy" id="75947"/>
    <lineage>
        <taxon>Eukaryota</taxon>
        <taxon>Viridiplantae</taxon>
        <taxon>Streptophyta</taxon>
        <taxon>Embryophyta</taxon>
        <taxon>Tracheophyta</taxon>
        <taxon>Spermatophyta</taxon>
        <taxon>Magnoliopsida</taxon>
        <taxon>eudicotyledons</taxon>
        <taxon>Gunneridae</taxon>
        <taxon>Pentapetalae</taxon>
        <taxon>asterids</taxon>
        <taxon>campanulids</taxon>
        <taxon>Asterales</taxon>
        <taxon>Asteraceae</taxon>
        <taxon>Cichorioideae</taxon>
        <taxon>Cichorieae</taxon>
        <taxon>Lactucinae</taxon>
        <taxon>Lactuca</taxon>
    </lineage>
</organism>
<dbReference type="Proteomes" id="UP001157418">
    <property type="component" value="Unassembled WGS sequence"/>
</dbReference>
<comment type="caution">
    <text evidence="1">The sequence shown here is derived from an EMBL/GenBank/DDBJ whole genome shotgun (WGS) entry which is preliminary data.</text>
</comment>
<dbReference type="PANTHER" id="PTHR48463">
    <property type="entry name" value="DUF223 DOMAIN-CONTAINING PROTEIN"/>
    <property type="match status" value="1"/>
</dbReference>
<dbReference type="EMBL" id="CAKMRJ010002223">
    <property type="protein sequence ID" value="CAH1428397.1"/>
    <property type="molecule type" value="Genomic_DNA"/>
</dbReference>
<dbReference type="InterPro" id="IPR012340">
    <property type="entry name" value="NA-bd_OB-fold"/>
</dbReference>
<evidence type="ECO:0000313" key="1">
    <source>
        <dbReference type="EMBL" id="CAH1428397.1"/>
    </source>
</evidence>
<accession>A0AAU9MPA0</accession>
<proteinExistence type="predicted"/>
<gene>
    <name evidence="1" type="ORF">LVIROSA_LOCUS15329</name>
</gene>
<name>A0AAU9MPA0_9ASTR</name>
<dbReference type="Gene3D" id="2.40.50.140">
    <property type="entry name" value="Nucleic acid-binding proteins"/>
    <property type="match status" value="2"/>
</dbReference>
<dbReference type="AlphaFoldDB" id="A0AAU9MPA0"/>
<keyword evidence="2" id="KW-1185">Reference proteome</keyword>
<dbReference type="SUPFAM" id="SSF50249">
    <property type="entry name" value="Nucleic acid-binding proteins"/>
    <property type="match status" value="2"/>
</dbReference>
<reference evidence="1 2" key="1">
    <citation type="submission" date="2022-01" db="EMBL/GenBank/DDBJ databases">
        <authorList>
            <person name="Xiong W."/>
            <person name="Schranz E."/>
        </authorList>
    </citation>
    <scope>NUCLEOTIDE SEQUENCE [LARGE SCALE GENOMIC DNA]</scope>
</reference>
<evidence type="ECO:0008006" key="3">
    <source>
        <dbReference type="Google" id="ProtNLM"/>
    </source>
</evidence>
<evidence type="ECO:0000313" key="2">
    <source>
        <dbReference type="Proteomes" id="UP001157418"/>
    </source>
</evidence>
<protein>
    <recommendedName>
        <fullName evidence="3">Replication factor A C-terminal domain-containing protein</fullName>
    </recommendedName>
</protein>
<sequence length="426" mass="48406">MSTGLKLDGESVDYISEGGQNFWGRHSLFVYNRIPKAWFSPLPHTFMELGYASPGTELHVRILRFWTPEYRTYETWFLAVDKYGDAIQILGQRKDQRYVQFVFTVSKCYAISKYGCGESDSYQNWLDKPILIAVGMGSSIREILDTITIPKYWFYFISKNQIPDYVNLCPGIFLKFVNYTKKDGQPFTLLILSNDSGEEIAISLWKECTDIPGRFNRSAIENACSPAVLAVTNVKVTPIAGTLRLGTTCVSHVYINPPIGDITALIERHRTNQTSKTIFGPTISLHDMNQKTHSKLLEKTFIVNTSVMGFTFTDTWYQVICPDCKTPTFKQGKNWFCPSDGILKSPSSIFKLVATIVYQTDSMNVILSDNVAQKLLGARSDELITEDNPDHRKTLPLLSEKIKRLPIKMVVRMTKTSTRQHSLHDN</sequence>